<evidence type="ECO:0000256" key="1">
    <source>
        <dbReference type="SAM" id="MobiDB-lite"/>
    </source>
</evidence>
<evidence type="ECO:0000313" key="2">
    <source>
        <dbReference type="EMBL" id="SPL63651.1"/>
    </source>
</evidence>
<evidence type="ECO:0008006" key="4">
    <source>
        <dbReference type="Google" id="ProtNLM"/>
    </source>
</evidence>
<dbReference type="Proteomes" id="UP000246073">
    <property type="component" value="Unassembled WGS sequence"/>
</dbReference>
<accession>A0A2P9HHR2</accession>
<organism evidence="2 3">
    <name type="scientific">Ochrobactrum soli</name>
    <dbReference type="NCBI Taxonomy" id="2448455"/>
    <lineage>
        <taxon>Bacteria</taxon>
        <taxon>Pseudomonadati</taxon>
        <taxon>Pseudomonadota</taxon>
        <taxon>Alphaproteobacteria</taxon>
        <taxon>Hyphomicrobiales</taxon>
        <taxon>Brucellaceae</taxon>
        <taxon>Brucella/Ochrobactrum group</taxon>
        <taxon>Ochrobactrum</taxon>
    </lineage>
</organism>
<name>A0A2P9HHR2_9HYPH</name>
<dbReference type="AlphaFoldDB" id="A0A2P9HHR2"/>
<evidence type="ECO:0000313" key="3">
    <source>
        <dbReference type="Proteomes" id="UP000246073"/>
    </source>
</evidence>
<dbReference type="Pfam" id="PF06923">
    <property type="entry name" value="GutM"/>
    <property type="match status" value="1"/>
</dbReference>
<proteinExistence type="predicted"/>
<sequence>MEEEKMAIWQWALLALALLWGVQSLGVWFQMRHYSDVLKGVTSRYSDGFVGAGHVRGRFGKGVIVMIVVDRDLKVRRFLEMSGRTVFAKFKRQEAYEGMPFNALRREQEALEKSPVNAAAKQAMDQIDRIREQSDGTSLEGLKLAHA</sequence>
<feature type="region of interest" description="Disordered" evidence="1">
    <location>
        <begin position="122"/>
        <end position="147"/>
    </location>
</feature>
<protein>
    <recommendedName>
        <fullName evidence="4">Glucitol operon activator protein</fullName>
    </recommendedName>
</protein>
<gene>
    <name evidence="2" type="ORF">OHAE_3583</name>
</gene>
<reference evidence="3" key="1">
    <citation type="submission" date="2017-12" db="EMBL/GenBank/DDBJ databases">
        <authorList>
            <person name="Diaz M."/>
        </authorList>
    </citation>
    <scope>NUCLEOTIDE SEQUENCE [LARGE SCALE GENOMIC DNA]</scope>
    <source>
        <strain evidence="3">FI11154</strain>
    </source>
</reference>
<dbReference type="EMBL" id="OOFM01000004">
    <property type="protein sequence ID" value="SPL63651.1"/>
    <property type="molecule type" value="Genomic_DNA"/>
</dbReference>
<dbReference type="InterPro" id="IPR009693">
    <property type="entry name" value="Glucitol_operon_activator"/>
</dbReference>